<keyword evidence="7" id="KW-1185">Reference proteome</keyword>
<dbReference type="Pfam" id="PF01152">
    <property type="entry name" value="Bac_globin"/>
    <property type="match status" value="1"/>
</dbReference>
<dbReference type="OrthoDB" id="9795814at2"/>
<keyword evidence="3 5" id="KW-0479">Metal-binding</keyword>
<dbReference type="EMBL" id="FTOD01000006">
    <property type="protein sequence ID" value="SIS84596.1"/>
    <property type="molecule type" value="Genomic_DNA"/>
</dbReference>
<accession>A0A1N7MEP9</accession>
<dbReference type="InterPro" id="IPR009050">
    <property type="entry name" value="Globin-like_sf"/>
</dbReference>
<dbReference type="InterPro" id="IPR001486">
    <property type="entry name" value="Hemoglobin_trunc"/>
</dbReference>
<organism evidence="6 7">
    <name type="scientific">Kroppenstedtia eburnea</name>
    <dbReference type="NCBI Taxonomy" id="714067"/>
    <lineage>
        <taxon>Bacteria</taxon>
        <taxon>Bacillati</taxon>
        <taxon>Bacillota</taxon>
        <taxon>Bacilli</taxon>
        <taxon>Bacillales</taxon>
        <taxon>Thermoactinomycetaceae</taxon>
        <taxon>Kroppenstedtia</taxon>
    </lineage>
</organism>
<dbReference type="CDD" id="cd00454">
    <property type="entry name" value="TrHb1_N"/>
    <property type="match status" value="1"/>
</dbReference>
<dbReference type="SUPFAM" id="SSF46458">
    <property type="entry name" value="Globin-like"/>
    <property type="match status" value="1"/>
</dbReference>
<evidence type="ECO:0000256" key="4">
    <source>
        <dbReference type="ARBA" id="ARBA00023004"/>
    </source>
</evidence>
<dbReference type="GO" id="GO:0019825">
    <property type="term" value="F:oxygen binding"/>
    <property type="evidence" value="ECO:0007669"/>
    <property type="project" value="InterPro"/>
</dbReference>
<dbReference type="Gene3D" id="1.10.490.10">
    <property type="entry name" value="Globins"/>
    <property type="match status" value="1"/>
</dbReference>
<proteinExistence type="predicted"/>
<evidence type="ECO:0000313" key="6">
    <source>
        <dbReference type="EMBL" id="SIS84596.1"/>
    </source>
</evidence>
<feature type="binding site" description="distal binding residue" evidence="5">
    <location>
        <position position="74"/>
    </location>
    <ligand>
        <name>heme</name>
        <dbReference type="ChEBI" id="CHEBI:30413"/>
    </ligand>
    <ligandPart>
        <name>Fe</name>
        <dbReference type="ChEBI" id="CHEBI:18248"/>
    </ligandPart>
</feature>
<keyword evidence="1" id="KW-0813">Transport</keyword>
<name>A0A1N7MEP9_9BACL</name>
<dbReference type="Proteomes" id="UP000186795">
    <property type="component" value="Unassembled WGS sequence"/>
</dbReference>
<evidence type="ECO:0000313" key="7">
    <source>
        <dbReference type="Proteomes" id="UP000186795"/>
    </source>
</evidence>
<dbReference type="GO" id="GO:0046872">
    <property type="term" value="F:metal ion binding"/>
    <property type="evidence" value="ECO:0007669"/>
    <property type="project" value="UniProtKB-KW"/>
</dbReference>
<sequence length="122" mass="14730">MADSGVFYLLGADEGIKAILHDFYDRMFADEDLAPYFEGIDREQLRNRHIRYFTNHMLGRHTHEYRDKILRQSHRGLALTFEHYERAIRHINAAMRKYKVPLEARVYVETYFRAFKPHIIEK</sequence>
<dbReference type="GO" id="GO:0020037">
    <property type="term" value="F:heme binding"/>
    <property type="evidence" value="ECO:0007669"/>
    <property type="project" value="InterPro"/>
</dbReference>
<evidence type="ECO:0000256" key="3">
    <source>
        <dbReference type="ARBA" id="ARBA00022723"/>
    </source>
</evidence>
<protein>
    <submittedName>
        <fullName evidence="6">Hemoglobin</fullName>
    </submittedName>
</protein>
<dbReference type="InterPro" id="IPR012292">
    <property type="entry name" value="Globin/Proto"/>
</dbReference>
<dbReference type="AlphaFoldDB" id="A0A1N7MEP9"/>
<keyword evidence="2 5" id="KW-0349">Heme</keyword>
<reference evidence="7" key="1">
    <citation type="submission" date="2017-01" db="EMBL/GenBank/DDBJ databases">
        <authorList>
            <person name="Varghese N."/>
            <person name="Submissions S."/>
        </authorList>
    </citation>
    <scope>NUCLEOTIDE SEQUENCE [LARGE SCALE GENOMIC DNA]</scope>
    <source>
        <strain evidence="7">DSM 45196</strain>
    </source>
</reference>
<dbReference type="RefSeq" id="WP_076524994.1">
    <property type="nucleotide sequence ID" value="NZ_CP048103.1"/>
</dbReference>
<keyword evidence="4 5" id="KW-0408">Iron</keyword>
<gene>
    <name evidence="6" type="ORF">SAMN05421790_10650</name>
</gene>
<evidence type="ECO:0000256" key="5">
    <source>
        <dbReference type="PIRSR" id="PIRSR601486-1"/>
    </source>
</evidence>
<evidence type="ECO:0000256" key="1">
    <source>
        <dbReference type="ARBA" id="ARBA00022448"/>
    </source>
</evidence>
<evidence type="ECO:0000256" key="2">
    <source>
        <dbReference type="ARBA" id="ARBA00022617"/>
    </source>
</evidence>